<dbReference type="AlphaFoldDB" id="A0A367IP47"/>
<proteinExistence type="predicted"/>
<organism evidence="2 3">
    <name type="scientific">Rhizopus stolonifer</name>
    <name type="common">Rhizopus nigricans</name>
    <dbReference type="NCBI Taxonomy" id="4846"/>
    <lineage>
        <taxon>Eukaryota</taxon>
        <taxon>Fungi</taxon>
        <taxon>Fungi incertae sedis</taxon>
        <taxon>Mucoromycota</taxon>
        <taxon>Mucoromycotina</taxon>
        <taxon>Mucoromycetes</taxon>
        <taxon>Mucorales</taxon>
        <taxon>Mucorineae</taxon>
        <taxon>Rhizopodaceae</taxon>
        <taxon>Rhizopus</taxon>
    </lineage>
</organism>
<keyword evidence="3" id="KW-1185">Reference proteome</keyword>
<dbReference type="PANTHER" id="PTHR47939:SF1">
    <property type="entry name" value="OS04G0684500 PROTEIN"/>
    <property type="match status" value="1"/>
</dbReference>
<gene>
    <name evidence="2" type="ORF">CU098_005974</name>
</gene>
<evidence type="ECO:0000313" key="2">
    <source>
        <dbReference type="EMBL" id="RCH79435.1"/>
    </source>
</evidence>
<accession>A0A367IP47</accession>
<dbReference type="EMBL" id="PJQM01006588">
    <property type="protein sequence ID" value="RCH79435.1"/>
    <property type="molecule type" value="Genomic_DNA"/>
</dbReference>
<dbReference type="Pfam" id="PF01535">
    <property type="entry name" value="PPR"/>
    <property type="match status" value="1"/>
</dbReference>
<evidence type="ECO:0000313" key="3">
    <source>
        <dbReference type="Proteomes" id="UP000253551"/>
    </source>
</evidence>
<dbReference type="InterPro" id="IPR011990">
    <property type="entry name" value="TPR-like_helical_dom_sf"/>
</dbReference>
<dbReference type="PANTHER" id="PTHR47939">
    <property type="entry name" value="MEMBRANE-ASSOCIATED SALT-INDUCIBLE PROTEIN-LIKE"/>
    <property type="match status" value="1"/>
</dbReference>
<comment type="caution">
    <text evidence="2">The sequence shown here is derived from an EMBL/GenBank/DDBJ whole genome shotgun (WGS) entry which is preliminary data.</text>
</comment>
<dbReference type="OrthoDB" id="185373at2759"/>
<dbReference type="InterPro" id="IPR050667">
    <property type="entry name" value="PPR-containing_protein"/>
</dbReference>
<dbReference type="PROSITE" id="PS51375">
    <property type="entry name" value="PPR"/>
    <property type="match status" value="1"/>
</dbReference>
<dbReference type="Proteomes" id="UP000253551">
    <property type="component" value="Unassembled WGS sequence"/>
</dbReference>
<feature type="non-terminal residue" evidence="2">
    <location>
        <position position="1"/>
    </location>
</feature>
<name>A0A367IP47_RHIST</name>
<dbReference type="InterPro" id="IPR002885">
    <property type="entry name" value="PPR_rpt"/>
</dbReference>
<dbReference type="STRING" id="4846.A0A367IP47"/>
<reference evidence="2 3" key="1">
    <citation type="journal article" date="2018" name="G3 (Bethesda)">
        <title>Phylogenetic and Phylogenomic Definition of Rhizopus Species.</title>
        <authorList>
            <person name="Gryganskyi A.P."/>
            <person name="Golan J."/>
            <person name="Dolatabadi S."/>
            <person name="Mondo S."/>
            <person name="Robb S."/>
            <person name="Idnurm A."/>
            <person name="Muszewska A."/>
            <person name="Steczkiewicz K."/>
            <person name="Masonjones S."/>
            <person name="Liao H.L."/>
            <person name="Gajdeczka M.T."/>
            <person name="Anike F."/>
            <person name="Vuek A."/>
            <person name="Anishchenko I.M."/>
            <person name="Voigt K."/>
            <person name="de Hoog G.S."/>
            <person name="Smith M.E."/>
            <person name="Heitman J."/>
            <person name="Vilgalys R."/>
            <person name="Stajich J.E."/>
        </authorList>
    </citation>
    <scope>NUCLEOTIDE SEQUENCE [LARGE SCALE GENOMIC DNA]</scope>
    <source>
        <strain evidence="2 3">LSU 92-RS-03</strain>
    </source>
</reference>
<dbReference type="Pfam" id="PF13812">
    <property type="entry name" value="PPR_3"/>
    <property type="match status" value="1"/>
</dbReference>
<evidence type="ECO:0008006" key="4">
    <source>
        <dbReference type="Google" id="ProtNLM"/>
    </source>
</evidence>
<evidence type="ECO:0000256" key="1">
    <source>
        <dbReference type="PROSITE-ProRule" id="PRU00708"/>
    </source>
</evidence>
<protein>
    <recommendedName>
        <fullName evidence="4">Pentacotripeptide-repeat region of PRORP domain-containing protein</fullName>
    </recommendedName>
</protein>
<dbReference type="Gene3D" id="1.25.40.10">
    <property type="entry name" value="Tetratricopeptide repeat domain"/>
    <property type="match status" value="2"/>
</dbReference>
<feature type="repeat" description="PPR" evidence="1">
    <location>
        <begin position="63"/>
        <end position="93"/>
    </location>
</feature>
<sequence length="329" mass="37499">TAYTRLAALPDTKDAVLFALNQIETKTTASYNNLLKELAEQGRASQAQTVYDNVFRNKTVLADIDTYSQLMLAYINHGEYEEAMGIYYELRDHEDTNKVKDFVLDAKMYATMIRSLTHAKNMTAHLNRFDPTTEPVYAYSVEDDDRAILENIEGDSQPALLTALTLFNDMRRLEIQPSPEMYTSMLKACTEQKDSYVLEKLHKLMRMDLYLDPDVRVLNQLMEAYSVIGDGPSALEIWDTIETSLFNSDSVSIVLKACLDYGYHTRANAIWNAVKLKQPELRLSVDDFNNYLLCVIRSKDMEKAEKLVQEGLANGDADESSVNTLEQYK</sequence>